<gene>
    <name evidence="3" type="ORF">Q2T42_18930</name>
</gene>
<dbReference type="RefSeq" id="WP_316426093.1">
    <property type="nucleotide sequence ID" value="NZ_CP130144.1"/>
</dbReference>
<keyword evidence="1" id="KW-0812">Transmembrane</keyword>
<evidence type="ECO:0000256" key="1">
    <source>
        <dbReference type="SAM" id="Phobius"/>
    </source>
</evidence>
<reference evidence="3" key="1">
    <citation type="journal article" date="2023" name="Plants (Basel)">
        <title>Genomic Analysis of Leptolyngbya boryana CZ1 Reveals Efficient Carbon Fixation Modules.</title>
        <authorList>
            <person name="Bai X."/>
            <person name="Wang H."/>
            <person name="Cheng W."/>
            <person name="Wang J."/>
            <person name="Ma M."/>
            <person name="Hu H."/>
            <person name="Song Z."/>
            <person name="Ma H."/>
            <person name="Fan Y."/>
            <person name="Du C."/>
            <person name="Xu J."/>
        </authorList>
    </citation>
    <scope>NUCLEOTIDE SEQUENCE</scope>
    <source>
        <strain evidence="3">CZ1</strain>
    </source>
</reference>
<dbReference type="InterPro" id="IPR022516">
    <property type="entry name" value="CHP03798_Ocin"/>
</dbReference>
<feature type="domain" description="Nif11" evidence="2">
    <location>
        <begin position="1"/>
        <end position="52"/>
    </location>
</feature>
<dbReference type="AlphaFoldDB" id="A0AA97ALC6"/>
<keyword evidence="1" id="KW-1133">Transmembrane helix</keyword>
<dbReference type="NCBIfam" id="TIGR03798">
    <property type="entry name" value="leader_Nif11"/>
    <property type="match status" value="1"/>
</dbReference>
<protein>
    <submittedName>
        <fullName evidence="3">Nif11-like leader peptide family natural product</fullName>
    </submittedName>
</protein>
<name>A0AA97ALC6_LEPBY</name>
<evidence type="ECO:0000259" key="2">
    <source>
        <dbReference type="Pfam" id="PF07862"/>
    </source>
</evidence>
<proteinExistence type="predicted"/>
<dbReference type="InterPro" id="IPR012903">
    <property type="entry name" value="Nif11"/>
</dbReference>
<organism evidence="3">
    <name type="scientific">Leptolyngbya boryana CZ1</name>
    <dbReference type="NCBI Taxonomy" id="3060204"/>
    <lineage>
        <taxon>Bacteria</taxon>
        <taxon>Bacillati</taxon>
        <taxon>Cyanobacteriota</taxon>
        <taxon>Cyanophyceae</taxon>
        <taxon>Leptolyngbyales</taxon>
        <taxon>Leptolyngbyaceae</taxon>
        <taxon>Leptolyngbya group</taxon>
        <taxon>Leptolyngbya</taxon>
    </lineage>
</organism>
<evidence type="ECO:0000313" key="3">
    <source>
        <dbReference type="EMBL" id="WNZ43913.1"/>
    </source>
</evidence>
<keyword evidence="1" id="KW-0472">Membrane</keyword>
<dbReference type="Pfam" id="PF07862">
    <property type="entry name" value="Nif11"/>
    <property type="match status" value="1"/>
</dbReference>
<dbReference type="EMBL" id="CP130144">
    <property type="protein sequence ID" value="WNZ43913.1"/>
    <property type="molecule type" value="Genomic_DNA"/>
</dbReference>
<reference evidence="3" key="2">
    <citation type="submission" date="2023-07" db="EMBL/GenBank/DDBJ databases">
        <authorList>
            <person name="Bai X.-H."/>
            <person name="Wang H.-H."/>
            <person name="Wang J."/>
            <person name="Ma M.-Y."/>
            <person name="Hu H.-H."/>
            <person name="Song Z.-L."/>
            <person name="Ma H.-G."/>
            <person name="Fan Y."/>
            <person name="Du C.-Y."/>
            <person name="Xu J.-C."/>
        </authorList>
    </citation>
    <scope>NUCLEOTIDE SEQUENCE</scope>
    <source>
        <strain evidence="3">CZ1</strain>
    </source>
</reference>
<feature type="transmembrane region" description="Helical" evidence="1">
    <location>
        <begin position="87"/>
        <end position="108"/>
    </location>
</feature>
<sequence length="112" mass="12184">MSTQAVTDFLEKVSEDQTLQSELVQALKSDNDREAVTQLGNGRGYEFTSEELWAEIQKRQAEFEQKRSAGELELSDEELEAVAGGEVLIVTMILTGAAAFAITVAAGATSKW</sequence>
<accession>A0AA97ALC6</accession>